<proteinExistence type="predicted"/>
<protein>
    <submittedName>
        <fullName evidence="2">Nucleoside kinase</fullName>
    </submittedName>
</protein>
<dbReference type="GO" id="GO:0016301">
    <property type="term" value="F:kinase activity"/>
    <property type="evidence" value="ECO:0007669"/>
    <property type="project" value="UniProtKB-KW"/>
</dbReference>
<name>A0A7C0XAW3_UNCW3</name>
<comment type="caution">
    <text evidence="2">The sequence shown here is derived from an EMBL/GenBank/DDBJ whole genome shotgun (WGS) entry which is preliminary data.</text>
</comment>
<dbReference type="InterPro" id="IPR003593">
    <property type="entry name" value="AAA+_ATPase"/>
</dbReference>
<gene>
    <name evidence="2" type="ORF">ENG67_04095</name>
</gene>
<dbReference type="Gene3D" id="3.30.980.10">
    <property type="entry name" value="Threonyl-trna Synthetase, Chain A, domain 2"/>
    <property type="match status" value="1"/>
</dbReference>
<evidence type="ECO:0000313" key="2">
    <source>
        <dbReference type="EMBL" id="HDM90375.1"/>
    </source>
</evidence>
<accession>A0A7C0XAW3</accession>
<dbReference type="Gene3D" id="3.40.50.300">
    <property type="entry name" value="P-loop containing nucleotide triphosphate hydrolases"/>
    <property type="match status" value="1"/>
</dbReference>
<dbReference type="SUPFAM" id="SSF55186">
    <property type="entry name" value="ThrRS/AlaRS common domain"/>
    <property type="match status" value="1"/>
</dbReference>
<dbReference type="PANTHER" id="PTHR10285">
    <property type="entry name" value="URIDINE KINASE"/>
    <property type="match status" value="1"/>
</dbReference>
<dbReference type="Pfam" id="PF00485">
    <property type="entry name" value="PRK"/>
    <property type="match status" value="1"/>
</dbReference>
<dbReference type="SMART" id="SM00382">
    <property type="entry name" value="AAA"/>
    <property type="match status" value="1"/>
</dbReference>
<feature type="domain" description="AAA+ ATPase" evidence="1">
    <location>
        <begin position="290"/>
        <end position="451"/>
    </location>
</feature>
<organism evidence="2">
    <name type="scientific">candidate division WOR-3 bacterium</name>
    <dbReference type="NCBI Taxonomy" id="2052148"/>
    <lineage>
        <taxon>Bacteria</taxon>
        <taxon>Bacteria division WOR-3</taxon>
    </lineage>
</organism>
<dbReference type="InterPro" id="IPR018163">
    <property type="entry name" value="Thr/Ala-tRNA-synth_IIc_edit"/>
</dbReference>
<sequence>MAKKIKVFTECGPVLEVEEGTRIMDILDDLVAEPREHPIVAAHVENKLVSLHYMLLHDAHIRLIDLSHPDGQRVYERSLAFLLTYAFQQLFPDKKMNILYSYRNGIYCEPEMGEPMSPEDVQKLKEEMHRLIEKDLPIEQQTVDEETGIKIFSSMERREDAVRLFKYMPEHQRIYLYKIGNFMDYSYLPLAYRTGMLSRFDLLHYPPGLVLILPDRLNPARVLPLKKQPKLFATFEESKRWAAILGVMDAGALNRVIASGDVSDFVKIAEALHEKRIAQIADEITRDYDRIKIVLIAGPSSSGKTTFSKRLAIHLRVNGRNPVALSLDNYFLDRDKTPRDEKGELDFDTIEALDLPLLNDHLYKLLRGEEVQIPRFNFKTGKRAETTTPLKLEPDQILIVEGIHALNPRISELIPPEKKFRIYVSALTQVNIDSHNRISTSDTRLIRRIVRDKLFRNHSAKDNLKMWPKVRRAEEVHIFPYQENADTMFNSALIYELAVLKLYAEPLLEEIGPESPEYAAAVRLIGLLSHFLGMLPDEVPPTSILREFIGGSSFRY</sequence>
<evidence type="ECO:0000259" key="1">
    <source>
        <dbReference type="SMART" id="SM00382"/>
    </source>
</evidence>
<dbReference type="CDD" id="cd02028">
    <property type="entry name" value="UMPK_like"/>
    <property type="match status" value="1"/>
</dbReference>
<dbReference type="EMBL" id="DRBW01000164">
    <property type="protein sequence ID" value="HDM90375.1"/>
    <property type="molecule type" value="Genomic_DNA"/>
</dbReference>
<dbReference type="AlphaFoldDB" id="A0A7C0XAW3"/>
<dbReference type="SUPFAM" id="SSF52540">
    <property type="entry name" value="P-loop containing nucleoside triphosphate hydrolases"/>
    <property type="match status" value="1"/>
</dbReference>
<reference evidence="2" key="1">
    <citation type="journal article" date="2020" name="mSystems">
        <title>Genome- and Community-Level Interaction Insights into Carbon Utilization and Element Cycling Functions of Hydrothermarchaeota in Hydrothermal Sediment.</title>
        <authorList>
            <person name="Zhou Z."/>
            <person name="Liu Y."/>
            <person name="Xu W."/>
            <person name="Pan J."/>
            <person name="Luo Z.H."/>
            <person name="Li M."/>
        </authorList>
    </citation>
    <scope>NUCLEOTIDE SEQUENCE [LARGE SCALE GENOMIC DNA]</scope>
    <source>
        <strain evidence="2">HyVt-237</strain>
    </source>
</reference>
<keyword evidence="2" id="KW-0418">Kinase</keyword>
<dbReference type="Proteomes" id="UP000885931">
    <property type="component" value="Unassembled WGS sequence"/>
</dbReference>
<dbReference type="InterPro" id="IPR006083">
    <property type="entry name" value="PRK/URK"/>
</dbReference>
<dbReference type="GO" id="GO:0005524">
    <property type="term" value="F:ATP binding"/>
    <property type="evidence" value="ECO:0007669"/>
    <property type="project" value="InterPro"/>
</dbReference>
<dbReference type="InterPro" id="IPR027417">
    <property type="entry name" value="P-loop_NTPase"/>
</dbReference>
<keyword evidence="2" id="KW-0808">Transferase</keyword>